<feature type="domain" description="Methyltransferase type 11" evidence="1">
    <location>
        <begin position="72"/>
        <end position="122"/>
    </location>
</feature>
<proteinExistence type="predicted"/>
<reference evidence="2" key="2">
    <citation type="submission" date="2021-08" db="EMBL/GenBank/DDBJ databases">
        <authorList>
            <person name="Tani A."/>
            <person name="Ola A."/>
            <person name="Ogura Y."/>
            <person name="Katsura K."/>
            <person name="Hayashi T."/>
        </authorList>
    </citation>
    <scope>NUCLEOTIDE SEQUENCE</scope>
    <source>
        <strain evidence="2">LMG 23639</strain>
    </source>
</reference>
<sequence length="224" mass="25364">MSAWIAFVGTISGHFRRGRSDLYRRQMPDLARLRVCDLGGSRHFWEAMPKDLVPSDLTLLNVADDGQSRSHTGAFDDLKVVLYDGQHIPYPDGHFDVLICNSVIEHVPLDQREQLCREIRRVATYYFVQTPAYAFPIEPHFVFPGLHWLPRSLGRRLVPLGVWALMNRPTKAKRDAYFDEVHLLTGREVERLLPGATVFREKALGLVKSYTAHGRGTAADLAAA</sequence>
<dbReference type="InterPro" id="IPR029063">
    <property type="entry name" value="SAM-dependent_MTases_sf"/>
</dbReference>
<dbReference type="RefSeq" id="WP_238276815.1">
    <property type="nucleotide sequence ID" value="NZ_BPQR01000048.1"/>
</dbReference>
<accession>A0ABQ4SWJ2</accession>
<evidence type="ECO:0000313" key="2">
    <source>
        <dbReference type="EMBL" id="GJE07575.1"/>
    </source>
</evidence>
<evidence type="ECO:0000313" key="3">
    <source>
        <dbReference type="Proteomes" id="UP001055102"/>
    </source>
</evidence>
<reference evidence="2" key="1">
    <citation type="journal article" date="2021" name="Front. Microbiol.">
        <title>Comprehensive Comparative Genomics and Phenotyping of Methylobacterium Species.</title>
        <authorList>
            <person name="Alessa O."/>
            <person name="Ogura Y."/>
            <person name="Fujitani Y."/>
            <person name="Takami H."/>
            <person name="Hayashi T."/>
            <person name="Sahin N."/>
            <person name="Tani A."/>
        </authorList>
    </citation>
    <scope>NUCLEOTIDE SEQUENCE</scope>
    <source>
        <strain evidence="2">LMG 23639</strain>
    </source>
</reference>
<dbReference type="Proteomes" id="UP001055102">
    <property type="component" value="Unassembled WGS sequence"/>
</dbReference>
<dbReference type="Gene3D" id="3.40.50.150">
    <property type="entry name" value="Vaccinia Virus protein VP39"/>
    <property type="match status" value="1"/>
</dbReference>
<evidence type="ECO:0000259" key="1">
    <source>
        <dbReference type="Pfam" id="PF08241"/>
    </source>
</evidence>
<name>A0ABQ4SWJ2_9HYPH</name>
<comment type="caution">
    <text evidence="2">The sequence shown here is derived from an EMBL/GenBank/DDBJ whole genome shotgun (WGS) entry which is preliminary data.</text>
</comment>
<organism evidence="2 3">
    <name type="scientific">Methylobacterium jeotgali</name>
    <dbReference type="NCBI Taxonomy" id="381630"/>
    <lineage>
        <taxon>Bacteria</taxon>
        <taxon>Pseudomonadati</taxon>
        <taxon>Pseudomonadota</taxon>
        <taxon>Alphaproteobacteria</taxon>
        <taxon>Hyphomicrobiales</taxon>
        <taxon>Methylobacteriaceae</taxon>
        <taxon>Methylobacterium</taxon>
    </lineage>
</organism>
<dbReference type="SUPFAM" id="SSF53335">
    <property type="entry name" value="S-adenosyl-L-methionine-dependent methyltransferases"/>
    <property type="match status" value="1"/>
</dbReference>
<protein>
    <recommendedName>
        <fullName evidence="1">Methyltransferase type 11 domain-containing protein</fullName>
    </recommendedName>
</protein>
<dbReference type="EMBL" id="BPQR01000048">
    <property type="protein sequence ID" value="GJE07575.1"/>
    <property type="molecule type" value="Genomic_DNA"/>
</dbReference>
<gene>
    <name evidence="2" type="ORF">AOPFMNJM_2904</name>
</gene>
<keyword evidence="3" id="KW-1185">Reference proteome</keyword>
<dbReference type="InterPro" id="IPR013216">
    <property type="entry name" value="Methyltransf_11"/>
</dbReference>
<dbReference type="Pfam" id="PF08241">
    <property type="entry name" value="Methyltransf_11"/>
    <property type="match status" value="1"/>
</dbReference>